<evidence type="ECO:0000313" key="1">
    <source>
        <dbReference type="EMBL" id="RDX84775.1"/>
    </source>
</evidence>
<name>A0A371G2I7_MUCPR</name>
<reference evidence="1" key="1">
    <citation type="submission" date="2018-05" db="EMBL/GenBank/DDBJ databases">
        <title>Draft genome of Mucuna pruriens seed.</title>
        <authorList>
            <person name="Nnadi N.E."/>
            <person name="Vos R."/>
            <person name="Hasami M.H."/>
            <person name="Devisetty U.K."/>
            <person name="Aguiy J.C."/>
        </authorList>
    </citation>
    <scope>NUCLEOTIDE SEQUENCE [LARGE SCALE GENOMIC DNA]</scope>
    <source>
        <strain evidence="1">JCA_2017</strain>
    </source>
</reference>
<sequence length="210" mass="23826">MEDETSGKGATLILGRPFLMTARTKIDVHVRTLSMEFGDTLLQFNIFEAMKHPTEDHSLLGIDLIDELLSLSQTIKARTVFHLTRTISIKRSRPQQPKVEIMSAHLVSSSTLVGQLDPKASNANSSLPPPPMELKPLPSNLKYAYLDAEQQLPFIIANNLHREQEDKLLQVLREHKKAIRWKLSDLPGINPSICMHRILMEEEAKPIRQH</sequence>
<dbReference type="Proteomes" id="UP000257109">
    <property type="component" value="Unassembled WGS sequence"/>
</dbReference>
<dbReference type="EMBL" id="QJKJ01006954">
    <property type="protein sequence ID" value="RDX84775.1"/>
    <property type="molecule type" value="Genomic_DNA"/>
</dbReference>
<dbReference type="OrthoDB" id="1752182at2759"/>
<keyword evidence="2" id="KW-1185">Reference proteome</keyword>
<accession>A0A371G2I7</accession>
<dbReference type="AlphaFoldDB" id="A0A371G2I7"/>
<feature type="non-terminal residue" evidence="1">
    <location>
        <position position="1"/>
    </location>
</feature>
<proteinExistence type="predicted"/>
<comment type="caution">
    <text evidence="1">The sequence shown here is derived from an EMBL/GenBank/DDBJ whole genome shotgun (WGS) entry which is preliminary data.</text>
</comment>
<gene>
    <name evidence="1" type="ORF">CR513_34125</name>
</gene>
<evidence type="ECO:0008006" key="3">
    <source>
        <dbReference type="Google" id="ProtNLM"/>
    </source>
</evidence>
<evidence type="ECO:0000313" key="2">
    <source>
        <dbReference type="Proteomes" id="UP000257109"/>
    </source>
</evidence>
<protein>
    <recommendedName>
        <fullName evidence="3">Reverse transcriptase domain-containing protein</fullName>
    </recommendedName>
</protein>
<organism evidence="1 2">
    <name type="scientific">Mucuna pruriens</name>
    <name type="common">Velvet bean</name>
    <name type="synonym">Dolichos pruriens</name>
    <dbReference type="NCBI Taxonomy" id="157652"/>
    <lineage>
        <taxon>Eukaryota</taxon>
        <taxon>Viridiplantae</taxon>
        <taxon>Streptophyta</taxon>
        <taxon>Embryophyta</taxon>
        <taxon>Tracheophyta</taxon>
        <taxon>Spermatophyta</taxon>
        <taxon>Magnoliopsida</taxon>
        <taxon>eudicotyledons</taxon>
        <taxon>Gunneridae</taxon>
        <taxon>Pentapetalae</taxon>
        <taxon>rosids</taxon>
        <taxon>fabids</taxon>
        <taxon>Fabales</taxon>
        <taxon>Fabaceae</taxon>
        <taxon>Papilionoideae</taxon>
        <taxon>50 kb inversion clade</taxon>
        <taxon>NPAAA clade</taxon>
        <taxon>indigoferoid/millettioid clade</taxon>
        <taxon>Phaseoleae</taxon>
        <taxon>Mucuna</taxon>
    </lineage>
</organism>